<comment type="caution">
    <text evidence="2">The sequence shown here is derived from an EMBL/GenBank/DDBJ whole genome shotgun (WGS) entry which is preliminary data.</text>
</comment>
<gene>
    <name evidence="2" type="ORF">QNI19_38940</name>
</gene>
<evidence type="ECO:0000313" key="2">
    <source>
        <dbReference type="EMBL" id="MDJ1498968.1"/>
    </source>
</evidence>
<dbReference type="RefSeq" id="WP_314006029.1">
    <property type="nucleotide sequence ID" value="NZ_JASJOT010000076.1"/>
</dbReference>
<proteinExistence type="predicted"/>
<reference evidence="2 3" key="1">
    <citation type="submission" date="2023-05" db="EMBL/GenBank/DDBJ databases">
        <authorList>
            <person name="Zhang X."/>
        </authorList>
    </citation>
    <scope>NUCLEOTIDE SEQUENCE [LARGE SCALE GENOMIC DNA]</scope>
    <source>
        <strain evidence="2 3">DM2B3-1</strain>
    </source>
</reference>
<dbReference type="Proteomes" id="UP001228581">
    <property type="component" value="Unassembled WGS sequence"/>
</dbReference>
<dbReference type="InterPro" id="IPR018886">
    <property type="entry name" value="UPF0547"/>
</dbReference>
<dbReference type="InterPro" id="IPR027417">
    <property type="entry name" value="P-loop_NTPase"/>
</dbReference>
<evidence type="ECO:0000259" key="1">
    <source>
        <dbReference type="Pfam" id="PF10571"/>
    </source>
</evidence>
<feature type="non-terminal residue" evidence="2">
    <location>
        <position position="1"/>
    </location>
</feature>
<dbReference type="EMBL" id="JASJOT010000076">
    <property type="protein sequence ID" value="MDJ1498968.1"/>
    <property type="molecule type" value="Genomic_DNA"/>
</dbReference>
<organism evidence="2 3">
    <name type="scientific">Xanthocytophaga flava</name>
    <dbReference type="NCBI Taxonomy" id="3048013"/>
    <lineage>
        <taxon>Bacteria</taxon>
        <taxon>Pseudomonadati</taxon>
        <taxon>Bacteroidota</taxon>
        <taxon>Cytophagia</taxon>
        <taxon>Cytophagales</taxon>
        <taxon>Rhodocytophagaceae</taxon>
        <taxon>Xanthocytophaga</taxon>
    </lineage>
</organism>
<protein>
    <submittedName>
        <fullName evidence="2">Zinc ribbon domain-containing protein</fullName>
    </submittedName>
</protein>
<evidence type="ECO:0000313" key="3">
    <source>
        <dbReference type="Proteomes" id="UP001228581"/>
    </source>
</evidence>
<accession>A0ABT7CYZ4</accession>
<feature type="domain" description="UPF0547" evidence="1">
    <location>
        <begin position="78"/>
        <end position="103"/>
    </location>
</feature>
<name>A0ABT7CYZ4_9BACT</name>
<keyword evidence="3" id="KW-1185">Reference proteome</keyword>
<sequence length="215" mass="25041">FDEPTVECILLNRATRSLPLYLQMCGRGSRTTAAKREFVIIDMGNNIEAHGLWHEPRDWEYVFWSGEMKDKRDQAPVKPCPDCKSIVATATKECPYCGHQFEMVQTQECEAVEIQTQELEIDWSYLKHKNWSDMSIPELMERAKIGNPNTGMPYKTKWIIHCIMERPNPRPLLEEFAKLKGYLPAWIDKCLSEHAKTEAKRIIRNYNNPILNPTL</sequence>
<dbReference type="Gene3D" id="3.40.50.300">
    <property type="entry name" value="P-loop containing nucleotide triphosphate hydrolases"/>
    <property type="match status" value="1"/>
</dbReference>
<dbReference type="Pfam" id="PF10571">
    <property type="entry name" value="UPF0547"/>
    <property type="match status" value="1"/>
</dbReference>